<evidence type="ECO:0000313" key="2">
    <source>
        <dbReference type="Proteomes" id="UP001139157"/>
    </source>
</evidence>
<organism evidence="1 2">
    <name type="scientific">Nocardia pulmonis</name>
    <dbReference type="NCBI Taxonomy" id="2951408"/>
    <lineage>
        <taxon>Bacteria</taxon>
        <taxon>Bacillati</taxon>
        <taxon>Actinomycetota</taxon>
        <taxon>Actinomycetes</taxon>
        <taxon>Mycobacteriales</taxon>
        <taxon>Nocardiaceae</taxon>
        <taxon>Nocardia</taxon>
    </lineage>
</organism>
<dbReference type="EMBL" id="JAMRXG010000033">
    <property type="protein sequence ID" value="MCM6779016.1"/>
    <property type="molecule type" value="Genomic_DNA"/>
</dbReference>
<proteinExistence type="predicted"/>
<evidence type="ECO:0000313" key="1">
    <source>
        <dbReference type="EMBL" id="MCM6779016.1"/>
    </source>
</evidence>
<protein>
    <submittedName>
        <fullName evidence="1">Uncharacterized protein</fullName>
    </submittedName>
</protein>
<reference evidence="1" key="1">
    <citation type="submission" date="2022-06" db="EMBL/GenBank/DDBJ databases">
        <title>Novel species in genus nocardia.</title>
        <authorList>
            <person name="Li F."/>
        </authorList>
    </citation>
    <scope>NUCLEOTIDE SEQUENCE</scope>
    <source>
        <strain evidence="1">CDC141</strain>
    </source>
</reference>
<keyword evidence="2" id="KW-1185">Reference proteome</keyword>
<name>A0A9X2EEM6_9NOCA</name>
<dbReference type="RefSeq" id="WP_251918833.1">
    <property type="nucleotide sequence ID" value="NZ_JAMRXG010000033.1"/>
</dbReference>
<comment type="caution">
    <text evidence="1">The sequence shown here is derived from an EMBL/GenBank/DDBJ whole genome shotgun (WGS) entry which is preliminary data.</text>
</comment>
<sequence length="116" mass="11858">MPQGDSPELAALDRVARYRSLLLRLDPGGPIYADVVSAKLVAVVEALMLGVDEELAEVRCAAAEFAADGAEFVAELRSAVGQGQIALPPVRVQNGSGGWAGVARSGAVAAGRCSLP</sequence>
<accession>A0A9X2EEM6</accession>
<dbReference type="AlphaFoldDB" id="A0A9X2EEM6"/>
<dbReference type="Proteomes" id="UP001139157">
    <property type="component" value="Unassembled WGS sequence"/>
</dbReference>
<gene>
    <name evidence="1" type="ORF">NDR86_36625</name>
</gene>